<keyword evidence="3" id="KW-1185">Reference proteome</keyword>
<sequence>MKTALVTLYSCLGLGVPALAALMEIMLSNSTSCQIRGGDDIANLACRNTCIEQGGGWTGGFCDDQQICHCTFDISTRK</sequence>
<protein>
    <recommendedName>
        <fullName evidence="4">Invertebrate defensins family profile domain-containing protein</fullName>
    </recommendedName>
</protein>
<feature type="signal peptide" evidence="1">
    <location>
        <begin position="1"/>
        <end position="20"/>
    </location>
</feature>
<reference evidence="3" key="1">
    <citation type="journal article" date="2017" name="Genome Biol.">
        <title>Comparative genomics reveals high biological diversity and specific adaptations in the industrially and medically important fungal genus Aspergillus.</title>
        <authorList>
            <person name="de Vries R.P."/>
            <person name="Riley R."/>
            <person name="Wiebenga A."/>
            <person name="Aguilar-Osorio G."/>
            <person name="Amillis S."/>
            <person name="Uchima C.A."/>
            <person name="Anderluh G."/>
            <person name="Asadollahi M."/>
            <person name="Askin M."/>
            <person name="Barry K."/>
            <person name="Battaglia E."/>
            <person name="Bayram O."/>
            <person name="Benocci T."/>
            <person name="Braus-Stromeyer S.A."/>
            <person name="Caldana C."/>
            <person name="Canovas D."/>
            <person name="Cerqueira G.C."/>
            <person name="Chen F."/>
            <person name="Chen W."/>
            <person name="Choi C."/>
            <person name="Clum A."/>
            <person name="Dos Santos R.A."/>
            <person name="Damasio A.R."/>
            <person name="Diallinas G."/>
            <person name="Emri T."/>
            <person name="Fekete E."/>
            <person name="Flipphi M."/>
            <person name="Freyberg S."/>
            <person name="Gallo A."/>
            <person name="Gournas C."/>
            <person name="Habgood R."/>
            <person name="Hainaut M."/>
            <person name="Harispe M.L."/>
            <person name="Henrissat B."/>
            <person name="Hilden K.S."/>
            <person name="Hope R."/>
            <person name="Hossain A."/>
            <person name="Karabika E."/>
            <person name="Karaffa L."/>
            <person name="Karanyi Z."/>
            <person name="Krasevec N."/>
            <person name="Kuo A."/>
            <person name="Kusch H."/>
            <person name="LaButti K."/>
            <person name="Lagendijk E.L."/>
            <person name="Lapidus A."/>
            <person name="Levasseur A."/>
            <person name="Lindquist E."/>
            <person name="Lipzen A."/>
            <person name="Logrieco A.F."/>
            <person name="MacCabe A."/>
            <person name="Maekelae M.R."/>
            <person name="Malavazi I."/>
            <person name="Melin P."/>
            <person name="Meyer V."/>
            <person name="Mielnichuk N."/>
            <person name="Miskei M."/>
            <person name="Molnar A.P."/>
            <person name="Mule G."/>
            <person name="Ngan C.Y."/>
            <person name="Orejas M."/>
            <person name="Orosz E."/>
            <person name="Ouedraogo J.P."/>
            <person name="Overkamp K.M."/>
            <person name="Park H.-S."/>
            <person name="Perrone G."/>
            <person name="Piumi F."/>
            <person name="Punt P.J."/>
            <person name="Ram A.F."/>
            <person name="Ramon A."/>
            <person name="Rauscher S."/>
            <person name="Record E."/>
            <person name="Riano-Pachon D.M."/>
            <person name="Robert V."/>
            <person name="Roehrig J."/>
            <person name="Ruller R."/>
            <person name="Salamov A."/>
            <person name="Salih N.S."/>
            <person name="Samson R.A."/>
            <person name="Sandor E."/>
            <person name="Sanguinetti M."/>
            <person name="Schuetze T."/>
            <person name="Sepcic K."/>
            <person name="Shelest E."/>
            <person name="Sherlock G."/>
            <person name="Sophianopoulou V."/>
            <person name="Squina F.M."/>
            <person name="Sun H."/>
            <person name="Susca A."/>
            <person name="Todd R.B."/>
            <person name="Tsang A."/>
            <person name="Unkles S.E."/>
            <person name="van de Wiele N."/>
            <person name="van Rossen-Uffink D."/>
            <person name="Oliveira J.V."/>
            <person name="Vesth T.C."/>
            <person name="Visser J."/>
            <person name="Yu J.-H."/>
            <person name="Zhou M."/>
            <person name="Andersen M.R."/>
            <person name="Archer D.B."/>
            <person name="Baker S.E."/>
            <person name="Benoit I."/>
            <person name="Brakhage A.A."/>
            <person name="Braus G.H."/>
            <person name="Fischer R."/>
            <person name="Frisvad J.C."/>
            <person name="Goldman G.H."/>
            <person name="Houbraken J."/>
            <person name="Oakley B."/>
            <person name="Pocsi I."/>
            <person name="Scazzocchio C."/>
            <person name="Seiboth B."/>
            <person name="vanKuyk P.A."/>
            <person name="Wortman J."/>
            <person name="Dyer P.S."/>
            <person name="Grigoriev I.V."/>
        </authorList>
    </citation>
    <scope>NUCLEOTIDE SEQUENCE [LARGE SCALE GENOMIC DNA]</scope>
    <source>
        <strain evidence="3">CBS 134.48</strain>
    </source>
</reference>
<dbReference type="EMBL" id="KV878176">
    <property type="protein sequence ID" value="OJI90704.1"/>
    <property type="molecule type" value="Genomic_DNA"/>
</dbReference>
<dbReference type="Proteomes" id="UP000184304">
    <property type="component" value="Unassembled WGS sequence"/>
</dbReference>
<proteinExistence type="predicted"/>
<evidence type="ECO:0000313" key="3">
    <source>
        <dbReference type="Proteomes" id="UP000184304"/>
    </source>
</evidence>
<evidence type="ECO:0008006" key="4">
    <source>
        <dbReference type="Google" id="ProtNLM"/>
    </source>
</evidence>
<name>A0A1L9NNI0_ASPTC</name>
<feature type="chain" id="PRO_5012273458" description="Invertebrate defensins family profile domain-containing protein" evidence="1">
    <location>
        <begin position="21"/>
        <end position="78"/>
    </location>
</feature>
<evidence type="ECO:0000256" key="1">
    <source>
        <dbReference type="SAM" id="SignalP"/>
    </source>
</evidence>
<dbReference type="AlphaFoldDB" id="A0A1L9NNI0"/>
<dbReference type="OMA" id="QICHCTF"/>
<keyword evidence="1" id="KW-0732">Signal</keyword>
<organism evidence="2 3">
    <name type="scientific">Aspergillus tubingensis (strain CBS 134.48)</name>
    <dbReference type="NCBI Taxonomy" id="767770"/>
    <lineage>
        <taxon>Eukaryota</taxon>
        <taxon>Fungi</taxon>
        <taxon>Dikarya</taxon>
        <taxon>Ascomycota</taxon>
        <taxon>Pezizomycotina</taxon>
        <taxon>Eurotiomycetes</taxon>
        <taxon>Eurotiomycetidae</taxon>
        <taxon>Eurotiales</taxon>
        <taxon>Aspergillaceae</taxon>
        <taxon>Aspergillus</taxon>
        <taxon>Aspergillus subgen. Circumdati</taxon>
    </lineage>
</organism>
<evidence type="ECO:0000313" key="2">
    <source>
        <dbReference type="EMBL" id="OJI90704.1"/>
    </source>
</evidence>
<dbReference type="OrthoDB" id="4245109at2759"/>
<accession>A0A1L9NNI0</accession>
<gene>
    <name evidence="2" type="ORF">ASPTUDRAFT_186512</name>
</gene>
<dbReference type="VEuPathDB" id="FungiDB:ASPTUDRAFT_186512"/>